<dbReference type="Gene3D" id="3.40.720.10">
    <property type="entry name" value="Alkaline Phosphatase, subunit A"/>
    <property type="match status" value="2"/>
</dbReference>
<dbReference type="PANTHER" id="PTHR10151:SF120">
    <property type="entry name" value="BIS(5'-ADENOSYL)-TRIPHOSPHATASE"/>
    <property type="match status" value="1"/>
</dbReference>
<organism evidence="2">
    <name type="scientific">Solibacter usitatus (strain Ellin6076)</name>
    <dbReference type="NCBI Taxonomy" id="234267"/>
    <lineage>
        <taxon>Bacteria</taxon>
        <taxon>Pseudomonadati</taxon>
        <taxon>Acidobacteriota</taxon>
        <taxon>Terriglobia</taxon>
        <taxon>Bryobacterales</taxon>
        <taxon>Solibacteraceae</taxon>
        <taxon>Candidatus Solibacter</taxon>
    </lineage>
</organism>
<dbReference type="SUPFAM" id="SSF53649">
    <property type="entry name" value="Alkaline phosphatase-like"/>
    <property type="match status" value="1"/>
</dbReference>
<evidence type="ECO:0000256" key="1">
    <source>
        <dbReference type="SAM" id="Phobius"/>
    </source>
</evidence>
<name>Q01TB3_SOLUE</name>
<protein>
    <submittedName>
        <fullName evidence="2">Type I phosphodiesterase/nucleotide pyrophosphatase</fullName>
    </submittedName>
</protein>
<gene>
    <name evidence="2" type="ordered locus">Acid_6181</name>
</gene>
<keyword evidence="1" id="KW-0812">Transmembrane</keyword>
<dbReference type="InterPro" id="IPR002591">
    <property type="entry name" value="Phosphodiest/P_Trfase"/>
</dbReference>
<keyword evidence="1" id="KW-0472">Membrane</keyword>
<proteinExistence type="predicted"/>
<keyword evidence="1" id="KW-1133">Transmembrane helix</keyword>
<dbReference type="HOGENOM" id="CLU_390148_0_0_0"/>
<feature type="transmembrane region" description="Helical" evidence="1">
    <location>
        <begin position="12"/>
        <end position="33"/>
    </location>
</feature>
<dbReference type="InterPro" id="IPR017850">
    <property type="entry name" value="Alkaline_phosphatase_core_sf"/>
</dbReference>
<dbReference type="PANTHER" id="PTHR10151">
    <property type="entry name" value="ECTONUCLEOTIDE PYROPHOSPHATASE/PHOSPHODIESTERASE"/>
    <property type="match status" value="1"/>
</dbReference>
<evidence type="ECO:0000313" key="2">
    <source>
        <dbReference type="EMBL" id="ABJ87107.1"/>
    </source>
</evidence>
<dbReference type="eggNOG" id="COG3379">
    <property type="taxonomic scope" value="Bacteria"/>
</dbReference>
<dbReference type="GO" id="GO:0016787">
    <property type="term" value="F:hydrolase activity"/>
    <property type="evidence" value="ECO:0007669"/>
    <property type="project" value="UniProtKB-ARBA"/>
</dbReference>
<dbReference type="Pfam" id="PF01663">
    <property type="entry name" value="Phosphodiest"/>
    <property type="match status" value="2"/>
</dbReference>
<dbReference type="InParanoid" id="Q01TB3"/>
<dbReference type="EMBL" id="CP000473">
    <property type="protein sequence ID" value="ABJ87107.1"/>
    <property type="molecule type" value="Genomic_DNA"/>
</dbReference>
<dbReference type="OrthoDB" id="9779418at2"/>
<reference evidence="2" key="1">
    <citation type="submission" date="2006-10" db="EMBL/GenBank/DDBJ databases">
        <title>Complete sequence of Solibacter usitatus Ellin6076.</title>
        <authorList>
            <consortium name="US DOE Joint Genome Institute"/>
            <person name="Copeland A."/>
            <person name="Lucas S."/>
            <person name="Lapidus A."/>
            <person name="Barry K."/>
            <person name="Detter J.C."/>
            <person name="Glavina del Rio T."/>
            <person name="Hammon N."/>
            <person name="Israni S."/>
            <person name="Dalin E."/>
            <person name="Tice H."/>
            <person name="Pitluck S."/>
            <person name="Thompson L.S."/>
            <person name="Brettin T."/>
            <person name="Bruce D."/>
            <person name="Han C."/>
            <person name="Tapia R."/>
            <person name="Gilna P."/>
            <person name="Schmutz J."/>
            <person name="Larimer F."/>
            <person name="Land M."/>
            <person name="Hauser L."/>
            <person name="Kyrpides N."/>
            <person name="Mikhailova N."/>
            <person name="Janssen P.H."/>
            <person name="Kuske C.R."/>
            <person name="Richardson P."/>
        </authorList>
    </citation>
    <scope>NUCLEOTIDE SEQUENCE</scope>
    <source>
        <strain evidence="2">Ellin6076</strain>
    </source>
</reference>
<dbReference type="AlphaFoldDB" id="Q01TB3"/>
<sequence length="674" mass="74997" precursor="true">MMYIGPGAGFAFLGSFLTLLGGLLLGLISVFLWPFRIAWRAIRGQQGYKQAKVQKLIFLGLDGLDPGLAERYMAEGKLPNLSKLREQGGFHRLRTTFPALSPVAWSTFATGVNPARHSMFDFLNRNLRSYMPELSSTRVRDAERVLSIGKYRIPLSRPIVEMRRKSRTFWQILGEHQIASTILRVPITFPPEKFNGRMLSAMCTPDLLGTQGTFALYTTRNTTGEMESGNRYPLALKDEVHQGEIEGPANHMEEGAGAMKIPFTLRRTGKGRARLTIGDERIELEQGEYTPWVTLTFKASFGITVSGIARFLLTETEPEVSLYSTPININPEDPALPISHPSYYATYLAKLLGAYSTLGMAEDTWALNEHAIDSDAFLKQAYLTYDEREAMFLSALDRTRRGVVACVFDTTDRVQHMFFAQKDRGGPYSKVIEELYMKADRLVGKAFDYVDEETALFVISDHGFASFERGADLNSWLLRNGYLALKPGATGASYLKDIDWEKTRAYTFGLAGVYINEQGRESQGIVKPGAEAAALKRELAARLSGLRDEERDRVAIRQAWTSDSLYTGPYLDAAPDLIIGFADGYRASWDAAVGKVTGSVFSDNLKAWSGDHCIDPHLVPGVIFCNRQMFAENPGIEDMAPTALDLFGIQPPPYMEGRSVLKPGKQTVEREVAA</sequence>
<dbReference type="KEGG" id="sus:Acid_6181"/>
<accession>Q01TB3</accession>
<dbReference type="STRING" id="234267.Acid_6181"/>